<dbReference type="OrthoDB" id="785503at2759"/>
<evidence type="ECO:0000313" key="5">
    <source>
        <dbReference type="EMBL" id="PIA50166.1"/>
    </source>
</evidence>
<accession>A0A2G5E350</accession>
<evidence type="ECO:0000259" key="4">
    <source>
        <dbReference type="Pfam" id="PF03763"/>
    </source>
</evidence>
<dbReference type="Pfam" id="PF03763">
    <property type="entry name" value="Remorin_C"/>
    <property type="match status" value="1"/>
</dbReference>
<comment type="similarity">
    <text evidence="1">Belongs to the remorin family.</text>
</comment>
<dbReference type="PANTHER" id="PTHR31471:SF66">
    <property type="entry name" value="CARBOXY-TERMINAL REGION REMORIN"/>
    <property type="match status" value="1"/>
</dbReference>
<protein>
    <recommendedName>
        <fullName evidence="4">Remorin C-terminal domain-containing protein</fullName>
    </recommendedName>
</protein>
<keyword evidence="2" id="KW-0175">Coiled coil</keyword>
<organism evidence="5 6">
    <name type="scientific">Aquilegia coerulea</name>
    <name type="common">Rocky mountain columbine</name>
    <dbReference type="NCBI Taxonomy" id="218851"/>
    <lineage>
        <taxon>Eukaryota</taxon>
        <taxon>Viridiplantae</taxon>
        <taxon>Streptophyta</taxon>
        <taxon>Embryophyta</taxon>
        <taxon>Tracheophyta</taxon>
        <taxon>Spermatophyta</taxon>
        <taxon>Magnoliopsida</taxon>
        <taxon>Ranunculales</taxon>
        <taxon>Ranunculaceae</taxon>
        <taxon>Thalictroideae</taxon>
        <taxon>Aquilegia</taxon>
    </lineage>
</organism>
<dbReference type="STRING" id="218851.A0A2G5E350"/>
<evidence type="ECO:0000256" key="2">
    <source>
        <dbReference type="SAM" id="Coils"/>
    </source>
</evidence>
<gene>
    <name evidence="5" type="ORF">AQUCO_01300718v1</name>
</gene>
<evidence type="ECO:0000256" key="3">
    <source>
        <dbReference type="SAM" id="MobiDB-lite"/>
    </source>
</evidence>
<reference evidence="5 6" key="1">
    <citation type="submission" date="2017-09" db="EMBL/GenBank/DDBJ databases">
        <title>WGS assembly of Aquilegia coerulea Goldsmith.</title>
        <authorList>
            <person name="Hodges S."/>
            <person name="Kramer E."/>
            <person name="Nordborg M."/>
            <person name="Tomkins J."/>
            <person name="Borevitz J."/>
            <person name="Derieg N."/>
            <person name="Yan J."/>
            <person name="Mihaltcheva S."/>
            <person name="Hayes R.D."/>
            <person name="Rokhsar D."/>
        </authorList>
    </citation>
    <scope>NUCLEOTIDE SEQUENCE [LARGE SCALE GENOMIC DNA]</scope>
    <source>
        <strain evidence="6">cv. Goldsmith</strain>
    </source>
</reference>
<feature type="domain" description="Remorin C-terminal" evidence="4">
    <location>
        <begin position="194"/>
        <end position="294"/>
    </location>
</feature>
<feature type="coiled-coil region" evidence="2">
    <location>
        <begin position="191"/>
        <end position="248"/>
    </location>
</feature>
<dbReference type="PANTHER" id="PTHR31471">
    <property type="entry name" value="OS02G0116800 PROTEIN"/>
    <property type="match status" value="1"/>
</dbReference>
<dbReference type="EMBL" id="KZ305030">
    <property type="protein sequence ID" value="PIA50166.1"/>
    <property type="molecule type" value="Genomic_DNA"/>
</dbReference>
<dbReference type="Proteomes" id="UP000230069">
    <property type="component" value="Unassembled WGS sequence"/>
</dbReference>
<dbReference type="InterPro" id="IPR005516">
    <property type="entry name" value="Remorin_C"/>
</dbReference>
<evidence type="ECO:0000256" key="1">
    <source>
        <dbReference type="ARBA" id="ARBA00005711"/>
    </source>
</evidence>
<dbReference type="AlphaFoldDB" id="A0A2G5E350"/>
<dbReference type="InParanoid" id="A0A2G5E350"/>
<proteinExistence type="inferred from homology"/>
<feature type="compositionally biased region" description="Low complexity" evidence="3">
    <location>
        <begin position="8"/>
        <end position="22"/>
    </location>
</feature>
<name>A0A2G5E350_AQUCA</name>
<sequence length="308" mass="35273">MEKKYPRSSSSSSSLHNSTRSSLMENLQVIRTSTNPSPPPSSSPTPNYSPARPTSFSEQNYRRGTDGGEEEEIKIIDRLSLCSKDDTRTTMKRQPGNNRSKQLTRAHSVRTCRNRFLCETTTDSLSASSDLTNTSNYQELVTCNEHEVDQGAHHSISGDTVSSYGDFDIDLAESTSQHETYFSDFVSGIKRTEFEIKLEEWENAKANKLKNKLRKKETKIDDWELKELTKANSHYKEMEEKLEKKRLETLKKTKKKISSVQKAADAKRLKERQSTTKKISTLSKVVEKIRSVGNKLPWWKTIILRLKK</sequence>
<feature type="region of interest" description="Disordered" evidence="3">
    <location>
        <begin position="85"/>
        <end position="106"/>
    </location>
</feature>
<keyword evidence="6" id="KW-1185">Reference proteome</keyword>
<feature type="region of interest" description="Disordered" evidence="3">
    <location>
        <begin position="1"/>
        <end position="72"/>
    </location>
</feature>
<evidence type="ECO:0000313" key="6">
    <source>
        <dbReference type="Proteomes" id="UP000230069"/>
    </source>
</evidence>